<dbReference type="EnsemblBacteria" id="BAC91499">
    <property type="protein sequence ID" value="BAC91499"/>
    <property type="gene ID" value="BAC91499"/>
</dbReference>
<accession>Q7NFG7</accession>
<name>Q7NFG7_GLOVI</name>
<dbReference type="KEGG" id="gvi:glr3558"/>
<gene>
    <name evidence="1" type="ordered locus">glr3558</name>
</gene>
<proteinExistence type="predicted"/>
<dbReference type="Proteomes" id="UP000000557">
    <property type="component" value="Chromosome"/>
</dbReference>
<dbReference type="AlphaFoldDB" id="Q7NFG7"/>
<reference evidence="1 2" key="1">
    <citation type="journal article" date="2003" name="DNA Res.">
        <title>Complete genome structure of Gloeobacter violaceus PCC 7421, a cyanobacterium that lacks thylakoids.</title>
        <authorList>
            <person name="Nakamura Y."/>
            <person name="Kaneko T."/>
            <person name="Sato S."/>
            <person name="Mimuro M."/>
            <person name="Miyashita H."/>
            <person name="Tsuchiya T."/>
            <person name="Sasamoto S."/>
            <person name="Watanabe A."/>
            <person name="Kawashima K."/>
            <person name="Kishida Y."/>
            <person name="Kiyokawa C."/>
            <person name="Kohara M."/>
            <person name="Matsumoto M."/>
            <person name="Matsuno A."/>
            <person name="Nakazaki N."/>
            <person name="Shimpo S."/>
            <person name="Takeuchi C."/>
            <person name="Yamada M."/>
            <person name="Tabata S."/>
        </authorList>
    </citation>
    <scope>NUCLEOTIDE SEQUENCE [LARGE SCALE GENOMIC DNA]</scope>
    <source>
        <strain evidence="2">ATCC 29082 / PCC 7421</strain>
    </source>
</reference>
<evidence type="ECO:0000313" key="1">
    <source>
        <dbReference type="EMBL" id="BAC91499.1"/>
    </source>
</evidence>
<dbReference type="HOGENOM" id="CLU_2142333_0_0_3"/>
<dbReference type="OrthoDB" id="9834487at2"/>
<protein>
    <submittedName>
        <fullName evidence="1">Glr3558 protein</fullName>
    </submittedName>
</protein>
<dbReference type="EMBL" id="BA000045">
    <property type="protein sequence ID" value="BAC91499.1"/>
    <property type="molecule type" value="Genomic_DNA"/>
</dbReference>
<dbReference type="InParanoid" id="Q7NFG7"/>
<keyword evidence="2" id="KW-1185">Reference proteome</keyword>
<evidence type="ECO:0000313" key="2">
    <source>
        <dbReference type="Proteomes" id="UP000000557"/>
    </source>
</evidence>
<sequence>MEWVMFTANATPRVQENGQVELDLEFKAFFVNLVERSHREGLSLPRIKEDIATVRRELDVPGVEEWPLEQWAEEAIFALKRRGNQPLRAVEPKSNLVVCQLCGKVGPYRETNCASFCPYGV</sequence>
<organism evidence="1 2">
    <name type="scientific">Gloeobacter violaceus (strain ATCC 29082 / PCC 7421)</name>
    <dbReference type="NCBI Taxonomy" id="251221"/>
    <lineage>
        <taxon>Bacteria</taxon>
        <taxon>Bacillati</taxon>
        <taxon>Cyanobacteriota</taxon>
        <taxon>Cyanophyceae</taxon>
        <taxon>Gloeobacterales</taxon>
        <taxon>Gloeobacteraceae</taxon>
        <taxon>Gloeobacter</taxon>
    </lineage>
</organism>
<reference evidence="1 2" key="2">
    <citation type="journal article" date="2003" name="DNA Res.">
        <title>Complete genome structure of Gloeobacter violaceus PCC 7421, a cyanobacterium that lacks thylakoids (supplement).</title>
        <authorList>
            <person name="Nakamura Y."/>
            <person name="Kaneko T."/>
            <person name="Sato S."/>
            <person name="Mimuro M."/>
            <person name="Miyashita H."/>
            <person name="Tsuchiya T."/>
            <person name="Sasamoto S."/>
            <person name="Watanabe A."/>
            <person name="Kawashima K."/>
            <person name="Kishida Y."/>
            <person name="Kiyokawa C."/>
            <person name="Kohara M."/>
            <person name="Matsumoto M."/>
            <person name="Matsuno A."/>
            <person name="Nakazaki N."/>
            <person name="Shimpo S."/>
            <person name="Takeuchi C."/>
            <person name="Yamada M."/>
            <person name="Tabata S."/>
        </authorList>
    </citation>
    <scope>NUCLEOTIDE SEQUENCE [LARGE SCALE GENOMIC DNA]</scope>
    <source>
        <strain evidence="2">ATCC 29082 / PCC 7421</strain>
    </source>
</reference>